<feature type="transmembrane region" description="Helical" evidence="1">
    <location>
        <begin position="357"/>
        <end position="373"/>
    </location>
</feature>
<organism evidence="2 3">
    <name type="scientific">Flavipsychrobacter stenotrophus</name>
    <dbReference type="NCBI Taxonomy" id="2077091"/>
    <lineage>
        <taxon>Bacteria</taxon>
        <taxon>Pseudomonadati</taxon>
        <taxon>Bacteroidota</taxon>
        <taxon>Chitinophagia</taxon>
        <taxon>Chitinophagales</taxon>
        <taxon>Chitinophagaceae</taxon>
        <taxon>Flavipsychrobacter</taxon>
    </lineage>
</organism>
<feature type="transmembrane region" description="Helical" evidence="1">
    <location>
        <begin position="82"/>
        <end position="103"/>
    </location>
</feature>
<keyword evidence="1" id="KW-0812">Transmembrane</keyword>
<feature type="transmembrane region" description="Helical" evidence="1">
    <location>
        <begin position="332"/>
        <end position="351"/>
    </location>
</feature>
<feature type="transmembrane region" description="Helical" evidence="1">
    <location>
        <begin position="197"/>
        <end position="217"/>
    </location>
</feature>
<protein>
    <recommendedName>
        <fullName evidence="4">Glycosyltransferase RgtA/B/C/D-like domain-containing protein</fullName>
    </recommendedName>
</protein>
<feature type="transmembrane region" description="Helical" evidence="1">
    <location>
        <begin position="7"/>
        <end position="25"/>
    </location>
</feature>
<feature type="transmembrane region" description="Helical" evidence="1">
    <location>
        <begin position="385"/>
        <end position="406"/>
    </location>
</feature>
<comment type="caution">
    <text evidence="2">The sequence shown here is derived from an EMBL/GenBank/DDBJ whole genome shotgun (WGS) entry which is preliminary data.</text>
</comment>
<feature type="transmembrane region" description="Helical" evidence="1">
    <location>
        <begin position="157"/>
        <end position="190"/>
    </location>
</feature>
<feature type="transmembrane region" description="Helical" evidence="1">
    <location>
        <begin position="109"/>
        <end position="126"/>
    </location>
</feature>
<sequence>MKTSNKYTPFFVSAMLMWIVLYFIYPAFQYYVDPDGTAYLTIARRYAEGVYVQAINGYWSPWSCWLTAILIRYGLQPIPASVIINTLGATGFLYITQSFLLKFDVASKLQWWFNGALVVFLCYAVFAQSFDDLWECFFLLAALRIMLAKSFTTKPELWIGTGFIGALAYFAKAYSFPFFILNILCCVYLLSENKQQWLKISLTCIATMLLFSFPWIYALHYKYGIWTTSTAGSLNMSWYLVGHPYWTGNIKHLLPPAYPDSPYYWEDPYASNGVTPHFWSSWHLFGLQFVRIGINLFRLLISSLQLSIFFTVTGLVVLGALRRRKLWSNYPIAIRVIALSFLLFPLGYLPINFESRYLWYMLPISLVLIDYIVKRNIPFLTKRTGLNTIYAMLALSLTVYPIAQIWKIANSGADRDAQMASALKANGIRGKFTSNLNTSRQMQSVARIAYFSGNSYYSIPYPDKVTSEELLKEIRRYDIDYYIVFDESRSGMTRALINEQGKPFPELKMHNITGLKIYRIKD</sequence>
<evidence type="ECO:0000313" key="3">
    <source>
        <dbReference type="Proteomes" id="UP000239872"/>
    </source>
</evidence>
<accession>A0A2S7SVW9</accession>
<gene>
    <name evidence="2" type="ORF">CJD36_013875</name>
</gene>
<reference evidence="2 3" key="1">
    <citation type="submission" date="2018-01" db="EMBL/GenBank/DDBJ databases">
        <title>A novel member of the phylum Bacteroidetes isolated from glacier ice.</title>
        <authorList>
            <person name="Liu Q."/>
            <person name="Xin Y.-H."/>
        </authorList>
    </citation>
    <scope>NUCLEOTIDE SEQUENCE [LARGE SCALE GENOMIC DNA]</scope>
    <source>
        <strain evidence="2 3">RB1R16</strain>
    </source>
</reference>
<dbReference type="AlphaFoldDB" id="A0A2S7SVW9"/>
<feature type="transmembrane region" description="Helical" evidence="1">
    <location>
        <begin position="133"/>
        <end position="151"/>
    </location>
</feature>
<keyword evidence="3" id="KW-1185">Reference proteome</keyword>
<evidence type="ECO:0000256" key="1">
    <source>
        <dbReference type="SAM" id="Phobius"/>
    </source>
</evidence>
<feature type="transmembrane region" description="Helical" evidence="1">
    <location>
        <begin position="296"/>
        <end position="320"/>
    </location>
</feature>
<name>A0A2S7SVW9_9BACT</name>
<evidence type="ECO:0000313" key="2">
    <source>
        <dbReference type="EMBL" id="PQJ11053.1"/>
    </source>
</evidence>
<evidence type="ECO:0008006" key="4">
    <source>
        <dbReference type="Google" id="ProtNLM"/>
    </source>
</evidence>
<keyword evidence="1" id="KW-1133">Transmembrane helix</keyword>
<dbReference type="EMBL" id="PPSL01000003">
    <property type="protein sequence ID" value="PQJ11053.1"/>
    <property type="molecule type" value="Genomic_DNA"/>
</dbReference>
<keyword evidence="1" id="KW-0472">Membrane</keyword>
<proteinExistence type="predicted"/>
<dbReference type="Proteomes" id="UP000239872">
    <property type="component" value="Unassembled WGS sequence"/>
</dbReference>
<dbReference type="RefSeq" id="WP_105039781.1">
    <property type="nucleotide sequence ID" value="NZ_PPSL01000003.1"/>
</dbReference>
<dbReference type="OrthoDB" id="621678at2"/>
<feature type="transmembrane region" description="Helical" evidence="1">
    <location>
        <begin position="58"/>
        <end position="75"/>
    </location>
</feature>